<organism evidence="2 3">
    <name type="scientific">Pelobates cultripes</name>
    <name type="common">Western spadefoot toad</name>
    <dbReference type="NCBI Taxonomy" id="61616"/>
    <lineage>
        <taxon>Eukaryota</taxon>
        <taxon>Metazoa</taxon>
        <taxon>Chordata</taxon>
        <taxon>Craniata</taxon>
        <taxon>Vertebrata</taxon>
        <taxon>Euteleostomi</taxon>
        <taxon>Amphibia</taxon>
        <taxon>Batrachia</taxon>
        <taxon>Anura</taxon>
        <taxon>Pelobatoidea</taxon>
        <taxon>Pelobatidae</taxon>
        <taxon>Pelobates</taxon>
    </lineage>
</organism>
<protein>
    <submittedName>
        <fullName evidence="2">Uncharacterized protein</fullName>
    </submittedName>
</protein>
<evidence type="ECO:0000313" key="2">
    <source>
        <dbReference type="EMBL" id="CAH2300322.1"/>
    </source>
</evidence>
<proteinExistence type="predicted"/>
<dbReference type="EMBL" id="OW240917">
    <property type="protein sequence ID" value="CAH2300322.1"/>
    <property type="molecule type" value="Genomic_DNA"/>
</dbReference>
<feature type="region of interest" description="Disordered" evidence="1">
    <location>
        <begin position="1"/>
        <end position="25"/>
    </location>
</feature>
<accession>A0AAD1WDS1</accession>
<evidence type="ECO:0000256" key="1">
    <source>
        <dbReference type="SAM" id="MobiDB-lite"/>
    </source>
</evidence>
<dbReference type="Proteomes" id="UP001295444">
    <property type="component" value="Chromosome 06"/>
</dbReference>
<dbReference type="AlphaFoldDB" id="A0AAD1WDS1"/>
<name>A0AAD1WDS1_PELCU</name>
<sequence>PSLPAVEDVTSEHVTTCQGRRSDARTSPRGAYVISICTAARTSQAPTSFG</sequence>
<evidence type="ECO:0000313" key="3">
    <source>
        <dbReference type="Proteomes" id="UP001295444"/>
    </source>
</evidence>
<feature type="non-terminal residue" evidence="2">
    <location>
        <position position="1"/>
    </location>
</feature>
<reference evidence="2" key="1">
    <citation type="submission" date="2022-03" db="EMBL/GenBank/DDBJ databases">
        <authorList>
            <person name="Alioto T."/>
            <person name="Alioto T."/>
            <person name="Gomez Garrido J."/>
        </authorList>
    </citation>
    <scope>NUCLEOTIDE SEQUENCE</scope>
</reference>
<gene>
    <name evidence="2" type="ORF">PECUL_23A044424</name>
</gene>
<feature type="non-terminal residue" evidence="2">
    <location>
        <position position="50"/>
    </location>
</feature>
<keyword evidence="3" id="KW-1185">Reference proteome</keyword>